<name>A0A1H2CIR7_9ACTN</name>
<accession>A0A1H2CIR7</accession>
<keyword evidence="1" id="KW-0175">Coiled coil</keyword>
<gene>
    <name evidence="3" type="ORF">SAMN04489716_5952</name>
</gene>
<sequence>MAGGCAITYGESMFDDFGNLGDGIGGFATVLLAAFAFMGGKSALNDWRERQEAERKKAEEQAFQIRLDRERHQIGWSKGMHTVYRLSNVTNPEEMTQAVEELTSGRPCEYAIIRVERSASRAGNLRRWIDSDGHLAHPPTDAEYEVLAASRPPVKFG</sequence>
<reference evidence="3 4" key="1">
    <citation type="submission" date="2016-10" db="EMBL/GenBank/DDBJ databases">
        <authorList>
            <person name="de Groot N.N."/>
        </authorList>
    </citation>
    <scope>NUCLEOTIDE SEQUENCE [LARGE SCALE GENOMIC DNA]</scope>
    <source>
        <strain evidence="3 4">DSM 43941</strain>
    </source>
</reference>
<dbReference type="Proteomes" id="UP000198688">
    <property type="component" value="Chromosome I"/>
</dbReference>
<keyword evidence="2" id="KW-0812">Transmembrane</keyword>
<dbReference type="STRING" id="113562.SAMN04489716_5952"/>
<feature type="transmembrane region" description="Helical" evidence="2">
    <location>
        <begin position="23"/>
        <end position="40"/>
    </location>
</feature>
<dbReference type="AlphaFoldDB" id="A0A1H2CIR7"/>
<protein>
    <submittedName>
        <fullName evidence="3">Uncharacterized protein</fullName>
    </submittedName>
</protein>
<keyword evidence="2" id="KW-0472">Membrane</keyword>
<dbReference type="EMBL" id="LT629758">
    <property type="protein sequence ID" value="SDT70425.1"/>
    <property type="molecule type" value="Genomic_DNA"/>
</dbReference>
<keyword evidence="2" id="KW-1133">Transmembrane helix</keyword>
<proteinExistence type="predicted"/>
<keyword evidence="4" id="KW-1185">Reference proteome</keyword>
<evidence type="ECO:0000256" key="1">
    <source>
        <dbReference type="SAM" id="Coils"/>
    </source>
</evidence>
<organism evidence="3 4">
    <name type="scientific">Actinoplanes derwentensis</name>
    <dbReference type="NCBI Taxonomy" id="113562"/>
    <lineage>
        <taxon>Bacteria</taxon>
        <taxon>Bacillati</taxon>
        <taxon>Actinomycetota</taxon>
        <taxon>Actinomycetes</taxon>
        <taxon>Micromonosporales</taxon>
        <taxon>Micromonosporaceae</taxon>
        <taxon>Actinoplanes</taxon>
    </lineage>
</organism>
<feature type="coiled-coil region" evidence="1">
    <location>
        <begin position="41"/>
        <end position="68"/>
    </location>
</feature>
<evidence type="ECO:0000313" key="4">
    <source>
        <dbReference type="Proteomes" id="UP000198688"/>
    </source>
</evidence>
<evidence type="ECO:0000256" key="2">
    <source>
        <dbReference type="SAM" id="Phobius"/>
    </source>
</evidence>
<evidence type="ECO:0000313" key="3">
    <source>
        <dbReference type="EMBL" id="SDT70425.1"/>
    </source>
</evidence>